<feature type="compositionally biased region" description="Basic residues" evidence="1">
    <location>
        <begin position="75"/>
        <end position="86"/>
    </location>
</feature>
<evidence type="ECO:0000313" key="3">
    <source>
        <dbReference type="Proteomes" id="UP001054889"/>
    </source>
</evidence>
<evidence type="ECO:0000313" key="2">
    <source>
        <dbReference type="EMBL" id="GJN25110.1"/>
    </source>
</evidence>
<feature type="region of interest" description="Disordered" evidence="1">
    <location>
        <begin position="1"/>
        <end position="86"/>
    </location>
</feature>
<gene>
    <name evidence="2" type="primary">gb12897</name>
    <name evidence="2" type="ORF">PR202_gb12897</name>
</gene>
<dbReference type="EMBL" id="BQKI01000078">
    <property type="protein sequence ID" value="GJN25110.1"/>
    <property type="molecule type" value="Genomic_DNA"/>
</dbReference>
<dbReference type="AlphaFoldDB" id="A0AAV5ESB8"/>
<protein>
    <submittedName>
        <fullName evidence="2">Uncharacterized protein</fullName>
    </submittedName>
</protein>
<organism evidence="2 3">
    <name type="scientific">Eleusine coracana subsp. coracana</name>
    <dbReference type="NCBI Taxonomy" id="191504"/>
    <lineage>
        <taxon>Eukaryota</taxon>
        <taxon>Viridiplantae</taxon>
        <taxon>Streptophyta</taxon>
        <taxon>Embryophyta</taxon>
        <taxon>Tracheophyta</taxon>
        <taxon>Spermatophyta</taxon>
        <taxon>Magnoliopsida</taxon>
        <taxon>Liliopsida</taxon>
        <taxon>Poales</taxon>
        <taxon>Poaceae</taxon>
        <taxon>PACMAD clade</taxon>
        <taxon>Chloridoideae</taxon>
        <taxon>Cynodonteae</taxon>
        <taxon>Eleusininae</taxon>
        <taxon>Eleusine</taxon>
    </lineage>
</organism>
<feature type="compositionally biased region" description="Low complexity" evidence="1">
    <location>
        <begin position="39"/>
        <end position="53"/>
    </location>
</feature>
<evidence type="ECO:0000256" key="1">
    <source>
        <dbReference type="SAM" id="MobiDB-lite"/>
    </source>
</evidence>
<sequence length="86" mass="9212">MGGTCAAWPSSTRLAPTWSKPASKTAVPHPVSPIPTSPSPSRSQLSSSLSSTRACLHCRLRSSTSPDYPATSQPKPRHQNMRKKSL</sequence>
<accession>A0AAV5ESB8</accession>
<keyword evidence="3" id="KW-1185">Reference proteome</keyword>
<comment type="caution">
    <text evidence="2">The sequence shown here is derived from an EMBL/GenBank/DDBJ whole genome shotgun (WGS) entry which is preliminary data.</text>
</comment>
<reference evidence="2" key="2">
    <citation type="submission" date="2021-12" db="EMBL/GenBank/DDBJ databases">
        <title>Resequencing data analysis of finger millet.</title>
        <authorList>
            <person name="Hatakeyama M."/>
            <person name="Aluri S."/>
            <person name="Balachadran M.T."/>
            <person name="Sivarajan S.R."/>
            <person name="Poveda L."/>
            <person name="Shimizu-Inatsugi R."/>
            <person name="Schlapbach R."/>
            <person name="Sreeman S.M."/>
            <person name="Shimizu K.K."/>
        </authorList>
    </citation>
    <scope>NUCLEOTIDE SEQUENCE</scope>
</reference>
<name>A0AAV5ESB8_ELECO</name>
<dbReference type="Proteomes" id="UP001054889">
    <property type="component" value="Unassembled WGS sequence"/>
</dbReference>
<reference evidence="2" key="1">
    <citation type="journal article" date="2018" name="DNA Res.">
        <title>Multiple hybrid de novo genome assembly of finger millet, an orphan allotetraploid crop.</title>
        <authorList>
            <person name="Hatakeyama M."/>
            <person name="Aluri S."/>
            <person name="Balachadran M.T."/>
            <person name="Sivarajan S.R."/>
            <person name="Patrignani A."/>
            <person name="Gruter S."/>
            <person name="Poveda L."/>
            <person name="Shimizu-Inatsugi R."/>
            <person name="Baeten J."/>
            <person name="Francoijs K.J."/>
            <person name="Nataraja K.N."/>
            <person name="Reddy Y.A.N."/>
            <person name="Phadnis S."/>
            <person name="Ravikumar R.L."/>
            <person name="Schlapbach R."/>
            <person name="Sreeman S.M."/>
            <person name="Shimizu K.K."/>
        </authorList>
    </citation>
    <scope>NUCLEOTIDE SEQUENCE</scope>
</reference>
<feature type="compositionally biased region" description="Polar residues" evidence="1">
    <location>
        <begin position="61"/>
        <end position="74"/>
    </location>
</feature>
<proteinExistence type="predicted"/>